<organism evidence="1 2">
    <name type="scientific">Clostridium disporicum</name>
    <dbReference type="NCBI Taxonomy" id="84024"/>
    <lineage>
        <taxon>Bacteria</taxon>
        <taxon>Bacillati</taxon>
        <taxon>Bacillota</taxon>
        <taxon>Clostridia</taxon>
        <taxon>Eubacteriales</taxon>
        <taxon>Clostridiaceae</taxon>
        <taxon>Clostridium</taxon>
    </lineage>
</organism>
<reference evidence="1 2" key="1">
    <citation type="submission" date="2015-09" db="EMBL/GenBank/DDBJ databases">
        <authorList>
            <consortium name="Pathogen Informatics"/>
        </authorList>
    </citation>
    <scope>NUCLEOTIDE SEQUENCE [LARGE SCALE GENOMIC DNA]</scope>
    <source>
        <strain evidence="1 2">2789STDY5834855</strain>
    </source>
</reference>
<evidence type="ECO:0000313" key="1">
    <source>
        <dbReference type="EMBL" id="CUO89077.1"/>
    </source>
</evidence>
<name>A0A174L0A1_9CLOT</name>
<protein>
    <submittedName>
        <fullName evidence="1">Uncharacterized protein</fullName>
    </submittedName>
</protein>
<dbReference type="AlphaFoldDB" id="A0A174L0A1"/>
<sequence length="65" mass="7877">MKKNKEFKLIKNGYIFEYNYNFGHINVENELTDECEDCIEVGRGIIFPDKQSFEVKCNKWLIKRR</sequence>
<dbReference type="RefSeq" id="WP_055277994.1">
    <property type="nucleotide sequence ID" value="NZ_CYYT01000073.1"/>
</dbReference>
<proteinExistence type="predicted"/>
<gene>
    <name evidence="1" type="ORF">ERS852470_03647</name>
</gene>
<dbReference type="Proteomes" id="UP000095558">
    <property type="component" value="Unassembled WGS sequence"/>
</dbReference>
<dbReference type="EMBL" id="CYZV01000076">
    <property type="protein sequence ID" value="CUO89077.1"/>
    <property type="molecule type" value="Genomic_DNA"/>
</dbReference>
<accession>A0A174L0A1</accession>
<evidence type="ECO:0000313" key="2">
    <source>
        <dbReference type="Proteomes" id="UP000095558"/>
    </source>
</evidence>